<feature type="compositionally biased region" description="Basic and acidic residues" evidence="1">
    <location>
        <begin position="89"/>
        <end position="98"/>
    </location>
</feature>
<gene>
    <name evidence="2" type="ORF">H0I39_19515</name>
</gene>
<dbReference type="RefSeq" id="WP_180551581.1">
    <property type="nucleotide sequence ID" value="NZ_JACCKX010000001.1"/>
</dbReference>
<keyword evidence="3" id="KW-1185">Reference proteome</keyword>
<comment type="caution">
    <text evidence="2">The sequence shown here is derived from an EMBL/GenBank/DDBJ whole genome shotgun (WGS) entry which is preliminary data.</text>
</comment>
<organism evidence="2 3">
    <name type="scientific">Ottowia beijingensis</name>
    <dbReference type="NCBI Taxonomy" id="1207057"/>
    <lineage>
        <taxon>Bacteria</taxon>
        <taxon>Pseudomonadati</taxon>
        <taxon>Pseudomonadota</taxon>
        <taxon>Betaproteobacteria</taxon>
        <taxon>Burkholderiales</taxon>
        <taxon>Comamonadaceae</taxon>
        <taxon>Ottowia</taxon>
    </lineage>
</organism>
<dbReference type="EMBL" id="JACCKX010000001">
    <property type="protein sequence ID" value="NZA03347.1"/>
    <property type="molecule type" value="Genomic_DNA"/>
</dbReference>
<sequence length="107" mass="11566">MRVNARFDAEAEQQVTYLAEVTGMGVSEVLRTSVQHYYDMVRARRGGLRHLSAFIGQGDSGRSDVAGTYKARLAEGWSAKHGVPIDAPHAVHEPEAAFKRSQPAGGA</sequence>
<dbReference type="AlphaFoldDB" id="A0A853IZG9"/>
<evidence type="ECO:0000256" key="1">
    <source>
        <dbReference type="SAM" id="MobiDB-lite"/>
    </source>
</evidence>
<name>A0A853IZG9_9BURK</name>
<reference evidence="2 3" key="1">
    <citation type="submission" date="2020-07" db="EMBL/GenBank/DDBJ databases">
        <authorList>
            <person name="Maaloum M."/>
        </authorList>
    </citation>
    <scope>NUCLEOTIDE SEQUENCE [LARGE SCALE GENOMIC DNA]</scope>
    <source>
        <strain evidence="2 3">GCS-AN-3</strain>
    </source>
</reference>
<accession>A0A853IZG9</accession>
<evidence type="ECO:0008006" key="4">
    <source>
        <dbReference type="Google" id="ProtNLM"/>
    </source>
</evidence>
<dbReference type="Proteomes" id="UP000589716">
    <property type="component" value="Unassembled WGS sequence"/>
</dbReference>
<evidence type="ECO:0000313" key="2">
    <source>
        <dbReference type="EMBL" id="NZA03347.1"/>
    </source>
</evidence>
<protein>
    <recommendedName>
        <fullName evidence="4">Ribbon-helix-helix protein CopG domain-containing protein</fullName>
    </recommendedName>
</protein>
<proteinExistence type="predicted"/>
<feature type="region of interest" description="Disordered" evidence="1">
    <location>
        <begin position="84"/>
        <end position="107"/>
    </location>
</feature>
<evidence type="ECO:0000313" key="3">
    <source>
        <dbReference type="Proteomes" id="UP000589716"/>
    </source>
</evidence>